<evidence type="ECO:0000313" key="2">
    <source>
        <dbReference type="EMBL" id="GBF89107.1"/>
    </source>
</evidence>
<keyword evidence="3" id="KW-1185">Reference proteome</keyword>
<evidence type="ECO:0000313" key="3">
    <source>
        <dbReference type="Proteomes" id="UP000247498"/>
    </source>
</evidence>
<name>A0A2V0NVY7_9CHLO</name>
<dbReference type="EMBL" id="BDRX01000008">
    <property type="protein sequence ID" value="GBF89107.1"/>
    <property type="molecule type" value="Genomic_DNA"/>
</dbReference>
<protein>
    <recommendedName>
        <fullName evidence="1">PUB domain-containing protein</fullName>
    </recommendedName>
</protein>
<dbReference type="InterPro" id="IPR018997">
    <property type="entry name" value="PUB_domain"/>
</dbReference>
<dbReference type="AlphaFoldDB" id="A0A2V0NVY7"/>
<dbReference type="Pfam" id="PF09409">
    <property type="entry name" value="PUB"/>
    <property type="match status" value="1"/>
</dbReference>
<dbReference type="InParanoid" id="A0A2V0NVY7"/>
<sequence>MLCTMGYAGYVSAKYPPPKPSEAEAALMQVKSEAALEIIGKLLYNAAVAPKEEKYRRIKLTNPKIRETVVEATGGVDALRALGWVEDPEAPEDFLMVPPGLYFSMKEVRMVEAQKERLQKEARRNSSKNLAGMVTVQA</sequence>
<dbReference type="Proteomes" id="UP000247498">
    <property type="component" value="Unassembled WGS sequence"/>
</dbReference>
<dbReference type="Gene3D" id="1.20.58.2190">
    <property type="match status" value="1"/>
</dbReference>
<feature type="domain" description="PUB" evidence="1">
    <location>
        <begin position="31"/>
        <end position="99"/>
    </location>
</feature>
<organism evidence="2 3">
    <name type="scientific">Raphidocelis subcapitata</name>
    <dbReference type="NCBI Taxonomy" id="307507"/>
    <lineage>
        <taxon>Eukaryota</taxon>
        <taxon>Viridiplantae</taxon>
        <taxon>Chlorophyta</taxon>
        <taxon>core chlorophytes</taxon>
        <taxon>Chlorophyceae</taxon>
        <taxon>CS clade</taxon>
        <taxon>Sphaeropleales</taxon>
        <taxon>Selenastraceae</taxon>
        <taxon>Raphidocelis</taxon>
    </lineage>
</organism>
<gene>
    <name evidence="2" type="ORF">Rsub_01824</name>
</gene>
<proteinExistence type="predicted"/>
<reference evidence="2 3" key="1">
    <citation type="journal article" date="2018" name="Sci. Rep.">
        <title>Raphidocelis subcapitata (=Pseudokirchneriella subcapitata) provides an insight into genome evolution and environmental adaptations in the Sphaeropleales.</title>
        <authorList>
            <person name="Suzuki S."/>
            <person name="Yamaguchi H."/>
            <person name="Nakajima N."/>
            <person name="Kawachi M."/>
        </authorList>
    </citation>
    <scope>NUCLEOTIDE SEQUENCE [LARGE SCALE GENOMIC DNA]</scope>
    <source>
        <strain evidence="2 3">NIES-35</strain>
    </source>
</reference>
<dbReference type="SMART" id="SM00580">
    <property type="entry name" value="PUG"/>
    <property type="match status" value="1"/>
</dbReference>
<dbReference type="GO" id="GO:0005737">
    <property type="term" value="C:cytoplasm"/>
    <property type="evidence" value="ECO:0007669"/>
    <property type="project" value="TreeGrafter"/>
</dbReference>
<dbReference type="STRING" id="307507.A0A2V0NVY7"/>
<dbReference type="PANTHER" id="PTHR23153">
    <property type="entry name" value="UBX-RELATED"/>
    <property type="match status" value="1"/>
</dbReference>
<accession>A0A2V0NVY7</accession>
<evidence type="ECO:0000259" key="1">
    <source>
        <dbReference type="Pfam" id="PF09409"/>
    </source>
</evidence>
<comment type="caution">
    <text evidence="2">The sequence shown here is derived from an EMBL/GenBank/DDBJ whole genome shotgun (WGS) entry which is preliminary data.</text>
</comment>
<dbReference type="OrthoDB" id="336240at2759"/>
<dbReference type="PANTHER" id="PTHR23153:SF38">
    <property type="entry name" value="UBX DOMAIN-CONTAINING PROTEIN 6"/>
    <property type="match status" value="1"/>
</dbReference>
<dbReference type="CDD" id="cd09212">
    <property type="entry name" value="PUB"/>
    <property type="match status" value="1"/>
</dbReference>
<dbReference type="InterPro" id="IPR036339">
    <property type="entry name" value="PUB-like_dom_sf"/>
</dbReference>
<dbReference type="SUPFAM" id="SSF143503">
    <property type="entry name" value="PUG domain-like"/>
    <property type="match status" value="1"/>
</dbReference>